<protein>
    <recommendedName>
        <fullName evidence="1">GCVT N-terminal domain-containing protein</fullName>
    </recommendedName>
</protein>
<feature type="domain" description="GCVT N-terminal" evidence="1">
    <location>
        <begin position="11"/>
        <end position="128"/>
    </location>
</feature>
<dbReference type="AlphaFoldDB" id="A0A383DJL3"/>
<dbReference type="InterPro" id="IPR027266">
    <property type="entry name" value="TrmE/GcvT-like"/>
</dbReference>
<reference evidence="2" key="1">
    <citation type="submission" date="2018-05" db="EMBL/GenBank/DDBJ databases">
        <authorList>
            <person name="Lanie J.A."/>
            <person name="Ng W.-L."/>
            <person name="Kazmierczak K.M."/>
            <person name="Andrzejewski T.M."/>
            <person name="Davidsen T.M."/>
            <person name="Wayne K.J."/>
            <person name="Tettelin H."/>
            <person name="Glass J.I."/>
            <person name="Rusch D."/>
            <person name="Podicherti R."/>
            <person name="Tsui H.-C.T."/>
            <person name="Winkler M.E."/>
        </authorList>
    </citation>
    <scope>NUCLEOTIDE SEQUENCE</scope>
</reference>
<dbReference type="PANTHER" id="PTHR43757:SF2">
    <property type="entry name" value="AMINOMETHYLTRANSFERASE, MITOCHONDRIAL"/>
    <property type="match status" value="1"/>
</dbReference>
<dbReference type="InterPro" id="IPR006222">
    <property type="entry name" value="GCVT_N"/>
</dbReference>
<dbReference type="InterPro" id="IPR028896">
    <property type="entry name" value="GcvT/YgfZ/DmdA"/>
</dbReference>
<proteinExistence type="predicted"/>
<gene>
    <name evidence="2" type="ORF">METZ01_LOCUS497364</name>
</gene>
<evidence type="ECO:0000313" key="2">
    <source>
        <dbReference type="EMBL" id="SVE44510.1"/>
    </source>
</evidence>
<feature type="non-terminal residue" evidence="2">
    <location>
        <position position="132"/>
    </location>
</feature>
<name>A0A383DJL3_9ZZZZ</name>
<accession>A0A383DJL3</accession>
<sequence length="132" mass="14268">MSDLRTSPLDTVHRSLGARMVPFGGWDLPVSYPAGTIAEHMACREGAALFDVSHLGTLEMSGPGAFDILQNVLGNDLRRIGPGRAQYTHLLDEGDASVLDDIIVWWLADKRFWILPNASNNAAVVEALPGSL</sequence>
<organism evidence="2">
    <name type="scientific">marine metagenome</name>
    <dbReference type="NCBI Taxonomy" id="408172"/>
    <lineage>
        <taxon>unclassified sequences</taxon>
        <taxon>metagenomes</taxon>
        <taxon>ecological metagenomes</taxon>
    </lineage>
</organism>
<dbReference type="Gene3D" id="3.30.1360.120">
    <property type="entry name" value="Probable tRNA modification gtpase trme, domain 1"/>
    <property type="match status" value="1"/>
</dbReference>
<dbReference type="PANTHER" id="PTHR43757">
    <property type="entry name" value="AMINOMETHYLTRANSFERASE"/>
    <property type="match status" value="1"/>
</dbReference>
<dbReference type="EMBL" id="UINC01217767">
    <property type="protein sequence ID" value="SVE44510.1"/>
    <property type="molecule type" value="Genomic_DNA"/>
</dbReference>
<evidence type="ECO:0000259" key="1">
    <source>
        <dbReference type="Pfam" id="PF01571"/>
    </source>
</evidence>
<dbReference type="GO" id="GO:0005829">
    <property type="term" value="C:cytosol"/>
    <property type="evidence" value="ECO:0007669"/>
    <property type="project" value="TreeGrafter"/>
</dbReference>
<dbReference type="Pfam" id="PF01571">
    <property type="entry name" value="GCV_T"/>
    <property type="match status" value="1"/>
</dbReference>
<dbReference type="SUPFAM" id="SSF103025">
    <property type="entry name" value="Folate-binding domain"/>
    <property type="match status" value="1"/>
</dbReference>